<reference evidence="1 2" key="1">
    <citation type="journal article" date="2019" name="ACS Chem. Biol.">
        <title>Identification and Mobilization of a Cryptic Antibiotic Biosynthesis Gene Locus from a Human-Pathogenic Nocardia Isolate.</title>
        <authorList>
            <person name="Herisse M."/>
            <person name="Ishida K."/>
            <person name="Porter J.L."/>
            <person name="Howden B."/>
            <person name="Hertweck C."/>
            <person name="Stinear T.P."/>
            <person name="Pidot S.J."/>
        </authorList>
    </citation>
    <scope>NUCLEOTIDE SEQUENCE [LARGE SCALE GENOMIC DNA]</scope>
    <source>
        <strain evidence="1 2">AUSMDU00024985</strain>
    </source>
</reference>
<organism evidence="1 2">
    <name type="scientific">Nocardia brasiliensis</name>
    <dbReference type="NCBI Taxonomy" id="37326"/>
    <lineage>
        <taxon>Bacteria</taxon>
        <taxon>Bacillati</taxon>
        <taxon>Actinomycetota</taxon>
        <taxon>Actinomycetes</taxon>
        <taxon>Mycobacteriales</taxon>
        <taxon>Nocardiaceae</taxon>
        <taxon>Nocardia</taxon>
    </lineage>
</organism>
<evidence type="ECO:0000313" key="2">
    <source>
        <dbReference type="Proteomes" id="UP000501705"/>
    </source>
</evidence>
<gene>
    <name evidence="1" type="ORF">F5X71_15515</name>
</gene>
<name>A0A6G9XRH0_NOCBR</name>
<dbReference type="EMBL" id="CP046171">
    <property type="protein sequence ID" value="QIS03542.1"/>
    <property type="molecule type" value="Genomic_DNA"/>
</dbReference>
<evidence type="ECO:0000313" key="1">
    <source>
        <dbReference type="EMBL" id="QIS03542.1"/>
    </source>
</evidence>
<dbReference type="Proteomes" id="UP000501705">
    <property type="component" value="Chromosome"/>
</dbReference>
<sequence length="66" mass="7389">MRSDVLTCGERRQVVRRLVALCHHMNELIGAAEAESSEQLITQAHTTCRLLQDLVLDMVAANSRAR</sequence>
<protein>
    <submittedName>
        <fullName evidence="1">Uncharacterized protein</fullName>
    </submittedName>
</protein>
<proteinExistence type="predicted"/>
<dbReference type="AlphaFoldDB" id="A0A6G9XRH0"/>
<accession>A0A6G9XRH0</accession>
<dbReference type="RefSeq" id="WP_167462612.1">
    <property type="nucleotide sequence ID" value="NZ_CP046171.1"/>
</dbReference>